<dbReference type="InterPro" id="IPR012334">
    <property type="entry name" value="Pectin_lyas_fold"/>
</dbReference>
<dbReference type="SMART" id="SM00710">
    <property type="entry name" value="PbH1"/>
    <property type="match status" value="7"/>
</dbReference>
<dbReference type="InterPro" id="IPR022442">
    <property type="entry name" value="SO_2930-like_dom"/>
</dbReference>
<gene>
    <name evidence="2" type="ORF">MNBD_CHLOROFLEXI01-3967</name>
</gene>
<feature type="domain" description="Right handed beta helix" evidence="1">
    <location>
        <begin position="68"/>
        <end position="182"/>
    </location>
</feature>
<dbReference type="Gene3D" id="2.160.20.10">
    <property type="entry name" value="Single-stranded right-handed beta-helix, Pectin lyase-like"/>
    <property type="match status" value="1"/>
</dbReference>
<dbReference type="AlphaFoldDB" id="A0A3B0VH92"/>
<dbReference type="NCBIfam" id="TIGR03805">
    <property type="entry name" value="beta_helix_1"/>
    <property type="match status" value="1"/>
</dbReference>
<dbReference type="NCBIfam" id="TIGR03804">
    <property type="entry name" value="para_beta_helix"/>
    <property type="match status" value="1"/>
</dbReference>
<evidence type="ECO:0000259" key="1">
    <source>
        <dbReference type="Pfam" id="PF13229"/>
    </source>
</evidence>
<dbReference type="InterPro" id="IPR022441">
    <property type="entry name" value="Para_beta_helix_rpt-2"/>
</dbReference>
<proteinExistence type="predicted"/>
<sequence>MTIVVQEGESVQTAVDRARPDDIIEIPYAIYNERVVIDISDITLRGIPNDAGAWPIFDGEGVLSEGVIASGNNFTIGNLHFRNYTDNGVLVEGVTGVRFHDIFAENVGTYGIYPVRSTNVLIERVEVTGVDDAGIYAGQSENVIVRDSVVYGNVLGIELENTLGGEIYNNHVYNNTVGIFVVLLPQLTSKVSANTLIYDNITEDNNLENFAPPGAIAGIAPSGVGILLLATDNAEVYNNTIRDNKSTGVAVFSLTSTGAFDINEIDVGPLPENNWVHDNIYENNGFDADPFIKDLGIPTADILWDGTGMDNRFNEENASSFPPLVPGDGWPSFARRGYGNILDFLISQLL</sequence>
<dbReference type="SUPFAM" id="SSF51126">
    <property type="entry name" value="Pectin lyase-like"/>
    <property type="match status" value="1"/>
</dbReference>
<dbReference type="InterPro" id="IPR006626">
    <property type="entry name" value="PbH1"/>
</dbReference>
<evidence type="ECO:0000313" key="2">
    <source>
        <dbReference type="EMBL" id="VAW31436.1"/>
    </source>
</evidence>
<organism evidence="2">
    <name type="scientific">hydrothermal vent metagenome</name>
    <dbReference type="NCBI Taxonomy" id="652676"/>
    <lineage>
        <taxon>unclassified sequences</taxon>
        <taxon>metagenomes</taxon>
        <taxon>ecological metagenomes</taxon>
    </lineage>
</organism>
<dbReference type="Pfam" id="PF13229">
    <property type="entry name" value="Beta_helix"/>
    <property type="match status" value="1"/>
</dbReference>
<dbReference type="InterPro" id="IPR011050">
    <property type="entry name" value="Pectin_lyase_fold/virulence"/>
</dbReference>
<name>A0A3B0VH92_9ZZZZ</name>
<accession>A0A3B0VH92</accession>
<dbReference type="EMBL" id="UOEU01000220">
    <property type="protein sequence ID" value="VAW31436.1"/>
    <property type="molecule type" value="Genomic_DNA"/>
</dbReference>
<dbReference type="InterPro" id="IPR039448">
    <property type="entry name" value="Beta_helix"/>
</dbReference>
<protein>
    <recommendedName>
        <fullName evidence="1">Right handed beta helix domain-containing protein</fullName>
    </recommendedName>
</protein>
<reference evidence="2" key="1">
    <citation type="submission" date="2018-06" db="EMBL/GenBank/DDBJ databases">
        <authorList>
            <person name="Zhirakovskaya E."/>
        </authorList>
    </citation>
    <scope>NUCLEOTIDE SEQUENCE</scope>
</reference>